<dbReference type="Proteomes" id="UP000054995">
    <property type="component" value="Unassembled WGS sequence"/>
</dbReference>
<sequence length="68" mass="7777">MNGKQLISLWYNLERIIHAQRLAGPENLRGNFGYRFARWLYIVDFAGLKGEKYPDLNGWADAADTSSS</sequence>
<keyword evidence="2" id="KW-1185">Reference proteome</keyword>
<gene>
    <name evidence="1" type="ORF">T4D_1653</name>
</gene>
<dbReference type="AlphaFoldDB" id="A0A0V1FF07"/>
<reference evidence="1 2" key="1">
    <citation type="submission" date="2015-01" db="EMBL/GenBank/DDBJ databases">
        <title>Evolution of Trichinella species and genotypes.</title>
        <authorList>
            <person name="Korhonen P.K."/>
            <person name="Edoardo P."/>
            <person name="Giuseppe L.R."/>
            <person name="Gasser R.B."/>
        </authorList>
    </citation>
    <scope>NUCLEOTIDE SEQUENCE [LARGE SCALE GENOMIC DNA]</scope>
    <source>
        <strain evidence="1">ISS470</strain>
    </source>
</reference>
<evidence type="ECO:0000313" key="2">
    <source>
        <dbReference type="Proteomes" id="UP000054995"/>
    </source>
</evidence>
<name>A0A0V1FF07_TRIPS</name>
<evidence type="ECO:0000313" key="1">
    <source>
        <dbReference type="EMBL" id="KRY84556.1"/>
    </source>
</evidence>
<protein>
    <submittedName>
        <fullName evidence="1">Uncharacterized protein</fullName>
    </submittedName>
</protein>
<proteinExistence type="predicted"/>
<accession>A0A0V1FF07</accession>
<dbReference type="EMBL" id="JYDT01000112">
    <property type="protein sequence ID" value="KRY84556.1"/>
    <property type="molecule type" value="Genomic_DNA"/>
</dbReference>
<dbReference type="OrthoDB" id="5927516at2759"/>
<comment type="caution">
    <text evidence="1">The sequence shown here is derived from an EMBL/GenBank/DDBJ whole genome shotgun (WGS) entry which is preliminary data.</text>
</comment>
<organism evidence="1 2">
    <name type="scientific">Trichinella pseudospiralis</name>
    <name type="common">Parasitic roundworm</name>
    <dbReference type="NCBI Taxonomy" id="6337"/>
    <lineage>
        <taxon>Eukaryota</taxon>
        <taxon>Metazoa</taxon>
        <taxon>Ecdysozoa</taxon>
        <taxon>Nematoda</taxon>
        <taxon>Enoplea</taxon>
        <taxon>Dorylaimia</taxon>
        <taxon>Trichinellida</taxon>
        <taxon>Trichinellidae</taxon>
        <taxon>Trichinella</taxon>
    </lineage>
</organism>